<keyword evidence="2" id="KW-1185">Reference proteome</keyword>
<protein>
    <submittedName>
        <fullName evidence="1">Uncharacterized protein</fullName>
    </submittedName>
</protein>
<dbReference type="EMBL" id="MN095771">
    <property type="protein sequence ID" value="QFR56161.1"/>
    <property type="molecule type" value="Genomic_DNA"/>
</dbReference>
<sequence>MKILIAAAVVTLALLGAVVIAMDIENVDTEKQTDVIGITVSGKVGVHVNEALCVNPLTTQVEVCF</sequence>
<dbReference type="Proteomes" id="UP000326777">
    <property type="component" value="Genome"/>
</dbReference>
<accession>A0A5P8PHJ7</accession>
<evidence type="ECO:0000313" key="2">
    <source>
        <dbReference type="Proteomes" id="UP000326777"/>
    </source>
</evidence>
<name>A0A5P8PHJ7_9CAUD</name>
<reference evidence="2" key="1">
    <citation type="submission" date="2019-06" db="EMBL/GenBank/DDBJ databases">
        <title>Complete genome sequence of Serratia marcescens phage Muldoon.</title>
        <authorList>
            <person name="Campbell S."/>
            <person name="Atkinson C."/>
            <person name="Moreland R."/>
            <person name="Liu M."/>
            <person name="Ramsey J."/>
            <person name="Leavitt J."/>
        </authorList>
    </citation>
    <scope>NUCLEOTIDE SEQUENCE [LARGE SCALE GENOMIC DNA]</scope>
</reference>
<gene>
    <name evidence="1" type="ORF">CPT_Muldoon_210</name>
</gene>
<organism evidence="1 2">
    <name type="scientific">Serratia phage Muldoon</name>
    <dbReference type="NCBI Taxonomy" id="2601678"/>
    <lineage>
        <taxon>Viruses</taxon>
        <taxon>Duplodnaviria</taxon>
        <taxon>Heunggongvirae</taxon>
        <taxon>Uroviricota</taxon>
        <taxon>Caudoviricetes</taxon>
        <taxon>Muldoonvirus</taxon>
        <taxon>Muldoonvirus muldoon</taxon>
    </lineage>
</organism>
<proteinExistence type="predicted"/>
<evidence type="ECO:0000313" key="1">
    <source>
        <dbReference type="EMBL" id="QFR56161.1"/>
    </source>
</evidence>